<proteinExistence type="predicted"/>
<reference evidence="2" key="2">
    <citation type="submission" date="2021-10" db="EMBL/GenBank/DDBJ databases">
        <title>Phylogenomics reveals ancestral predisposition of the termite-cultivated fungus Termitomyces towards a domesticated lifestyle.</title>
        <authorList>
            <person name="Auxier B."/>
            <person name="Grum-Grzhimaylo A."/>
            <person name="Cardenas M.E."/>
            <person name="Lodge J.D."/>
            <person name="Laessoe T."/>
            <person name="Pedersen O."/>
            <person name="Smith M.E."/>
            <person name="Kuyper T.W."/>
            <person name="Franco-Molano E.A."/>
            <person name="Baroni T.J."/>
            <person name="Aanen D.K."/>
        </authorList>
    </citation>
    <scope>NUCLEOTIDE SEQUENCE</scope>
    <source>
        <strain evidence="2">AP01</strain>
        <tissue evidence="2">Mycelium</tissue>
    </source>
</reference>
<dbReference type="Proteomes" id="UP000775547">
    <property type="component" value="Unassembled WGS sequence"/>
</dbReference>
<dbReference type="Pfam" id="PF20255">
    <property type="entry name" value="DUF6606"/>
    <property type="match status" value="1"/>
</dbReference>
<dbReference type="AlphaFoldDB" id="A0A9P7FS11"/>
<feature type="domain" description="DUF6606" evidence="1">
    <location>
        <begin position="3"/>
        <end position="160"/>
    </location>
</feature>
<evidence type="ECO:0000259" key="1">
    <source>
        <dbReference type="Pfam" id="PF20255"/>
    </source>
</evidence>
<name>A0A9P7FS11_9AGAR</name>
<evidence type="ECO:0000313" key="2">
    <source>
        <dbReference type="EMBL" id="KAG5637103.1"/>
    </source>
</evidence>
<dbReference type="InterPro" id="IPR046541">
    <property type="entry name" value="DUF6606"/>
</dbReference>
<sequence>MEHDLAVCDLAISSARKLADAYSAPIPQWAKIVKMLVNLCDLQSPGPLTELLKLRTNAVSGDTIVVPIQAQNACVILRRFSNSTMHEAFEIDPPNAAVMSTDSGQLIRSFPGPALEIADTASTGPKFMSHFVSFLASMDVFDLDSAASSNKAKTKVMEDKVARRLRKLSDSDTVPEVLARKVMSALEAVNLLLNERWLRVQKNQALSPHWDPRTLDIAADTRLSLSASKAYIMKRLQLSIIPSATASFTPSETPRITHGVFNDPHGRFL</sequence>
<reference evidence="2" key="1">
    <citation type="submission" date="2020-07" db="EMBL/GenBank/DDBJ databases">
        <authorList>
            <person name="Nieuwenhuis M."/>
            <person name="Van De Peppel L.J.J."/>
        </authorList>
    </citation>
    <scope>NUCLEOTIDE SEQUENCE</scope>
    <source>
        <strain evidence="2">AP01</strain>
        <tissue evidence="2">Mycelium</tissue>
    </source>
</reference>
<accession>A0A9P7FS11</accession>
<evidence type="ECO:0000313" key="3">
    <source>
        <dbReference type="Proteomes" id="UP000775547"/>
    </source>
</evidence>
<gene>
    <name evidence="2" type="ORF">DXG03_004551</name>
</gene>
<protein>
    <recommendedName>
        <fullName evidence="1">DUF6606 domain-containing protein</fullName>
    </recommendedName>
</protein>
<dbReference type="OrthoDB" id="3182339at2759"/>
<dbReference type="EMBL" id="JABCKV010002747">
    <property type="protein sequence ID" value="KAG5637103.1"/>
    <property type="molecule type" value="Genomic_DNA"/>
</dbReference>
<organism evidence="2 3">
    <name type="scientific">Asterophora parasitica</name>
    <dbReference type="NCBI Taxonomy" id="117018"/>
    <lineage>
        <taxon>Eukaryota</taxon>
        <taxon>Fungi</taxon>
        <taxon>Dikarya</taxon>
        <taxon>Basidiomycota</taxon>
        <taxon>Agaricomycotina</taxon>
        <taxon>Agaricomycetes</taxon>
        <taxon>Agaricomycetidae</taxon>
        <taxon>Agaricales</taxon>
        <taxon>Tricholomatineae</taxon>
        <taxon>Lyophyllaceae</taxon>
        <taxon>Asterophora</taxon>
    </lineage>
</organism>
<keyword evidence="3" id="KW-1185">Reference proteome</keyword>
<comment type="caution">
    <text evidence="2">The sequence shown here is derived from an EMBL/GenBank/DDBJ whole genome shotgun (WGS) entry which is preliminary data.</text>
</comment>